<proteinExistence type="predicted"/>
<dbReference type="Proteomes" id="UP000295302">
    <property type="component" value="Unassembled WGS sequence"/>
</dbReference>
<keyword evidence="1" id="KW-0732">Signal</keyword>
<evidence type="ECO:0000256" key="1">
    <source>
        <dbReference type="SAM" id="SignalP"/>
    </source>
</evidence>
<dbReference type="AlphaFoldDB" id="A0A4R4YMA5"/>
<dbReference type="RefSeq" id="WP_132615822.1">
    <property type="nucleotide sequence ID" value="NZ_SMKQ01000082.1"/>
</dbReference>
<feature type="signal peptide" evidence="1">
    <location>
        <begin position="1"/>
        <end position="23"/>
    </location>
</feature>
<feature type="chain" id="PRO_5020457488" description="Lipoprotein" evidence="1">
    <location>
        <begin position="24"/>
        <end position="120"/>
    </location>
</feature>
<keyword evidence="3" id="KW-1185">Reference proteome</keyword>
<organism evidence="2 3">
    <name type="scientific">Nonomuraea terrae</name>
    <dbReference type="NCBI Taxonomy" id="2530383"/>
    <lineage>
        <taxon>Bacteria</taxon>
        <taxon>Bacillati</taxon>
        <taxon>Actinomycetota</taxon>
        <taxon>Actinomycetes</taxon>
        <taxon>Streptosporangiales</taxon>
        <taxon>Streptosporangiaceae</taxon>
        <taxon>Nonomuraea</taxon>
    </lineage>
</organism>
<dbReference type="EMBL" id="SMKQ01000082">
    <property type="protein sequence ID" value="TDD45229.1"/>
    <property type="molecule type" value="Genomic_DNA"/>
</dbReference>
<protein>
    <recommendedName>
        <fullName evidence="4">Lipoprotein</fullName>
    </recommendedName>
</protein>
<evidence type="ECO:0008006" key="4">
    <source>
        <dbReference type="Google" id="ProtNLM"/>
    </source>
</evidence>
<name>A0A4R4YMA5_9ACTN</name>
<dbReference type="OrthoDB" id="5114877at2"/>
<evidence type="ECO:0000313" key="3">
    <source>
        <dbReference type="Proteomes" id="UP000295302"/>
    </source>
</evidence>
<reference evidence="2 3" key="1">
    <citation type="submission" date="2019-03" db="EMBL/GenBank/DDBJ databases">
        <title>Draft genome sequences of novel Actinobacteria.</title>
        <authorList>
            <person name="Sahin N."/>
            <person name="Ay H."/>
            <person name="Saygin H."/>
        </authorList>
    </citation>
    <scope>NUCLEOTIDE SEQUENCE [LARGE SCALE GENOMIC DNA]</scope>
    <source>
        <strain evidence="2 3">CH32</strain>
    </source>
</reference>
<accession>A0A4R4YMA5</accession>
<evidence type="ECO:0000313" key="2">
    <source>
        <dbReference type="EMBL" id="TDD45229.1"/>
    </source>
</evidence>
<comment type="caution">
    <text evidence="2">The sequence shown here is derived from an EMBL/GenBank/DDBJ whole genome shotgun (WGS) entry which is preliminary data.</text>
</comment>
<dbReference type="PROSITE" id="PS51257">
    <property type="entry name" value="PROKAR_LIPOPROTEIN"/>
    <property type="match status" value="1"/>
</dbReference>
<sequence>MTTFPRLAVFVLLAGLAAGCASGASPDGAAPTVEQLSARVGCAPRMQVDAGEFRTASCKTPDGEFSVTTFTSRARRDAWLAAVPDDSPHLAGDLWTVMSRPEVLRLLEERLGGDLRAAGR</sequence>
<gene>
    <name evidence="2" type="ORF">E1286_24575</name>
</gene>